<organism evidence="1 2">
    <name type="scientific">Pseudonocardia asaccharolytica DSM 44247 = NBRC 16224</name>
    <dbReference type="NCBI Taxonomy" id="1123024"/>
    <lineage>
        <taxon>Bacteria</taxon>
        <taxon>Bacillati</taxon>
        <taxon>Actinomycetota</taxon>
        <taxon>Actinomycetes</taxon>
        <taxon>Pseudonocardiales</taxon>
        <taxon>Pseudonocardiaceae</taxon>
        <taxon>Pseudonocardia</taxon>
    </lineage>
</organism>
<dbReference type="STRING" id="1123024.GCA_000423625_02473"/>
<proteinExistence type="predicted"/>
<protein>
    <recommendedName>
        <fullName evidence="3">SCP2 domain-containing protein</fullName>
    </recommendedName>
</protein>
<keyword evidence="2" id="KW-1185">Reference proteome</keyword>
<dbReference type="AlphaFoldDB" id="A0A511D0I3"/>
<comment type="caution">
    <text evidence="1">The sequence shown here is derived from an EMBL/GenBank/DDBJ whole genome shotgun (WGS) entry which is preliminary data.</text>
</comment>
<dbReference type="RefSeq" id="WP_051232890.1">
    <property type="nucleotide sequence ID" value="NZ_AUII01000009.1"/>
</dbReference>
<evidence type="ECO:0008006" key="3">
    <source>
        <dbReference type="Google" id="ProtNLM"/>
    </source>
</evidence>
<evidence type="ECO:0000313" key="2">
    <source>
        <dbReference type="Proteomes" id="UP000321328"/>
    </source>
</evidence>
<sequence length="134" mass="15273">MAALDHPLLERLRDAMPNDPEMQIVGKFMRCDVLLSSGDKRYLLRFDHGRLTEIVEDPHPALAWNFALKAGPGTWERFLQDPPPPEFHDVWAAAWLGHLTLEGDIKVFMQNHFAFWRTLKLLRIQAQATSGAAA</sequence>
<gene>
    <name evidence="1" type="ORF">PA7_21460</name>
</gene>
<evidence type="ECO:0000313" key="1">
    <source>
        <dbReference type="EMBL" id="GEL18309.1"/>
    </source>
</evidence>
<name>A0A511D0I3_9PSEU</name>
<dbReference type="Proteomes" id="UP000321328">
    <property type="component" value="Unassembled WGS sequence"/>
</dbReference>
<dbReference type="EMBL" id="BJVI01000018">
    <property type="protein sequence ID" value="GEL18309.1"/>
    <property type="molecule type" value="Genomic_DNA"/>
</dbReference>
<reference evidence="1 2" key="1">
    <citation type="submission" date="2019-07" db="EMBL/GenBank/DDBJ databases">
        <title>Whole genome shotgun sequence of Pseudonocardia asaccharolytica NBRC 16224.</title>
        <authorList>
            <person name="Hosoyama A."/>
            <person name="Uohara A."/>
            <person name="Ohji S."/>
            <person name="Ichikawa N."/>
        </authorList>
    </citation>
    <scope>NUCLEOTIDE SEQUENCE [LARGE SCALE GENOMIC DNA]</scope>
    <source>
        <strain evidence="1 2">NBRC 16224</strain>
    </source>
</reference>
<accession>A0A511D0I3</accession>
<dbReference type="OrthoDB" id="2853714at2"/>